<dbReference type="Gene3D" id="3.20.20.60">
    <property type="entry name" value="Phosphoenolpyruvate-binding domains"/>
    <property type="match status" value="1"/>
</dbReference>
<keyword evidence="5 14" id="KW-0808">Transferase</keyword>
<dbReference type="NCBIfam" id="NF004491">
    <property type="entry name" value="PRK05826.1"/>
    <property type="match status" value="1"/>
</dbReference>
<evidence type="ECO:0000256" key="4">
    <source>
        <dbReference type="ARBA" id="ARBA00012142"/>
    </source>
</evidence>
<keyword evidence="12 17" id="KW-0670">Pyruvate</keyword>
<dbReference type="PRINTS" id="PR01050">
    <property type="entry name" value="PYRUVTKNASE"/>
</dbReference>
<dbReference type="InterPro" id="IPR015806">
    <property type="entry name" value="Pyrv_Knase_insert_dom_sf"/>
</dbReference>
<dbReference type="PANTHER" id="PTHR11817">
    <property type="entry name" value="PYRUVATE KINASE"/>
    <property type="match status" value="1"/>
</dbReference>
<dbReference type="PROSITE" id="PS00110">
    <property type="entry name" value="PYRUVATE_KINASE"/>
    <property type="match status" value="1"/>
</dbReference>
<comment type="pathway">
    <text evidence="2 14">Carbohydrate degradation; glycolysis; pyruvate from D-glyceraldehyde 3-phosphate: step 5/5.</text>
</comment>
<dbReference type="EC" id="2.7.1.40" evidence="4 13"/>
<dbReference type="Proteomes" id="UP000076962">
    <property type="component" value="Unassembled WGS sequence"/>
</dbReference>
<feature type="domain" description="Pyruvate kinase barrel" evidence="15">
    <location>
        <begin position="3"/>
        <end position="325"/>
    </location>
</feature>
<evidence type="ECO:0000313" key="17">
    <source>
        <dbReference type="EMBL" id="OAD20174.1"/>
    </source>
</evidence>
<evidence type="ECO:0000259" key="15">
    <source>
        <dbReference type="Pfam" id="PF00224"/>
    </source>
</evidence>
<evidence type="ECO:0000256" key="11">
    <source>
        <dbReference type="ARBA" id="ARBA00023152"/>
    </source>
</evidence>
<comment type="cofactor">
    <cofactor evidence="1">
        <name>K(+)</name>
        <dbReference type="ChEBI" id="CHEBI:29103"/>
    </cofactor>
</comment>
<keyword evidence="9" id="KW-0067">ATP-binding</keyword>
<evidence type="ECO:0000256" key="10">
    <source>
        <dbReference type="ARBA" id="ARBA00022842"/>
    </source>
</evidence>
<dbReference type="GO" id="GO:0004743">
    <property type="term" value="F:pyruvate kinase activity"/>
    <property type="evidence" value="ECO:0007669"/>
    <property type="project" value="UniProtKB-UniRule"/>
</dbReference>
<dbReference type="FunFam" id="2.40.33.10:FF:000001">
    <property type="entry name" value="Pyruvate kinase"/>
    <property type="match status" value="1"/>
</dbReference>
<dbReference type="SUPFAM" id="SSF52935">
    <property type="entry name" value="PK C-terminal domain-like"/>
    <property type="match status" value="1"/>
</dbReference>
<dbReference type="Gene3D" id="3.40.1380.20">
    <property type="entry name" value="Pyruvate kinase, C-terminal domain"/>
    <property type="match status" value="1"/>
</dbReference>
<dbReference type="InterPro" id="IPR040442">
    <property type="entry name" value="Pyrv_kinase-like_dom_sf"/>
</dbReference>
<dbReference type="InterPro" id="IPR001697">
    <property type="entry name" value="Pyr_Knase"/>
</dbReference>
<evidence type="ECO:0000256" key="2">
    <source>
        <dbReference type="ARBA" id="ARBA00004997"/>
    </source>
</evidence>
<dbReference type="GO" id="GO:0030955">
    <property type="term" value="F:potassium ion binding"/>
    <property type="evidence" value="ECO:0007669"/>
    <property type="project" value="UniProtKB-UniRule"/>
</dbReference>
<evidence type="ECO:0000259" key="16">
    <source>
        <dbReference type="Pfam" id="PF02887"/>
    </source>
</evidence>
<name>A0A176RWR1_9GAMM</name>
<dbReference type="Gene3D" id="2.40.33.10">
    <property type="entry name" value="PK beta-barrel domain-like"/>
    <property type="match status" value="1"/>
</dbReference>
<keyword evidence="11 14" id="KW-0324">Glycolysis</keyword>
<proteinExistence type="inferred from homology"/>
<keyword evidence="6" id="KW-0479">Metal-binding</keyword>
<protein>
    <recommendedName>
        <fullName evidence="4 13">Pyruvate kinase</fullName>
        <ecNumber evidence="4 13">2.7.1.40</ecNumber>
    </recommendedName>
</protein>
<keyword evidence="8 14" id="KW-0418">Kinase</keyword>
<dbReference type="GO" id="GO:0000287">
    <property type="term" value="F:magnesium ion binding"/>
    <property type="evidence" value="ECO:0007669"/>
    <property type="project" value="UniProtKB-UniRule"/>
</dbReference>
<reference evidence="17 18" key="1">
    <citation type="submission" date="2016-05" db="EMBL/GenBank/DDBJ databases">
        <title>Single-cell genome of chain-forming Candidatus Thiomargarita nelsonii and comparison to other large sulfur-oxidizing bacteria.</title>
        <authorList>
            <person name="Winkel M."/>
            <person name="Salman V."/>
            <person name="Woyke T."/>
            <person name="Schulz-Vogt H."/>
            <person name="Richter M."/>
            <person name="Flood B."/>
            <person name="Bailey J."/>
            <person name="Amann R."/>
            <person name="Mussmann M."/>
        </authorList>
    </citation>
    <scope>NUCLEOTIDE SEQUENCE [LARGE SCALE GENOMIC DNA]</scope>
    <source>
        <strain evidence="17 18">THI036</strain>
    </source>
</reference>
<feature type="domain" description="Pyruvate kinase C-terminal" evidence="16">
    <location>
        <begin position="357"/>
        <end position="472"/>
    </location>
</feature>
<dbReference type="Pfam" id="PF02887">
    <property type="entry name" value="PK_C"/>
    <property type="match status" value="1"/>
</dbReference>
<dbReference type="NCBIfam" id="NF004978">
    <property type="entry name" value="PRK06354.1"/>
    <property type="match status" value="1"/>
</dbReference>
<evidence type="ECO:0000256" key="6">
    <source>
        <dbReference type="ARBA" id="ARBA00022723"/>
    </source>
</evidence>
<dbReference type="EMBL" id="LUTY01002528">
    <property type="protein sequence ID" value="OAD20174.1"/>
    <property type="molecule type" value="Genomic_DNA"/>
</dbReference>
<dbReference type="PATRIC" id="fig|1003181.4.peg.5472"/>
<evidence type="ECO:0000256" key="3">
    <source>
        <dbReference type="ARBA" id="ARBA00008663"/>
    </source>
</evidence>
<dbReference type="InterPro" id="IPR011037">
    <property type="entry name" value="Pyrv_Knase-like_insert_dom_sf"/>
</dbReference>
<comment type="similarity">
    <text evidence="3 14">Belongs to the pyruvate kinase family.</text>
</comment>
<dbReference type="GO" id="GO:0005524">
    <property type="term" value="F:ATP binding"/>
    <property type="evidence" value="ECO:0007669"/>
    <property type="project" value="UniProtKB-KW"/>
</dbReference>
<keyword evidence="18" id="KW-1185">Reference proteome</keyword>
<dbReference type="SUPFAM" id="SSF50800">
    <property type="entry name" value="PK beta-barrel domain-like"/>
    <property type="match status" value="1"/>
</dbReference>
<evidence type="ECO:0000256" key="14">
    <source>
        <dbReference type="RuleBase" id="RU000504"/>
    </source>
</evidence>
<evidence type="ECO:0000256" key="7">
    <source>
        <dbReference type="ARBA" id="ARBA00022741"/>
    </source>
</evidence>
<dbReference type="AlphaFoldDB" id="A0A176RWR1"/>
<comment type="caution">
    <text evidence="17">The sequence shown here is derived from an EMBL/GenBank/DDBJ whole genome shotgun (WGS) entry which is preliminary data.</text>
</comment>
<dbReference type="UniPathway" id="UPA00109">
    <property type="reaction ID" value="UER00188"/>
</dbReference>
<evidence type="ECO:0000256" key="1">
    <source>
        <dbReference type="ARBA" id="ARBA00001958"/>
    </source>
</evidence>
<dbReference type="GO" id="GO:0016301">
    <property type="term" value="F:kinase activity"/>
    <property type="evidence" value="ECO:0007669"/>
    <property type="project" value="UniProtKB-KW"/>
</dbReference>
<dbReference type="Pfam" id="PF00224">
    <property type="entry name" value="PK"/>
    <property type="match status" value="1"/>
</dbReference>
<dbReference type="InterPro" id="IPR015795">
    <property type="entry name" value="Pyrv_Knase_C"/>
</dbReference>
<dbReference type="InterPro" id="IPR036918">
    <property type="entry name" value="Pyrv_Knase_C_sf"/>
</dbReference>
<dbReference type="SUPFAM" id="SSF51621">
    <property type="entry name" value="Phosphoenolpyruvate/pyruvate domain"/>
    <property type="match status" value="1"/>
</dbReference>
<evidence type="ECO:0000256" key="5">
    <source>
        <dbReference type="ARBA" id="ARBA00022679"/>
    </source>
</evidence>
<evidence type="ECO:0000313" key="18">
    <source>
        <dbReference type="Proteomes" id="UP000076962"/>
    </source>
</evidence>
<evidence type="ECO:0000256" key="9">
    <source>
        <dbReference type="ARBA" id="ARBA00022840"/>
    </source>
</evidence>
<keyword evidence="7" id="KW-0547">Nucleotide-binding</keyword>
<keyword evidence="10 14" id="KW-0460">Magnesium</keyword>
<comment type="catalytic activity">
    <reaction evidence="14">
        <text>pyruvate + ATP = phosphoenolpyruvate + ADP + H(+)</text>
        <dbReference type="Rhea" id="RHEA:18157"/>
        <dbReference type="ChEBI" id="CHEBI:15361"/>
        <dbReference type="ChEBI" id="CHEBI:15378"/>
        <dbReference type="ChEBI" id="CHEBI:30616"/>
        <dbReference type="ChEBI" id="CHEBI:58702"/>
        <dbReference type="ChEBI" id="CHEBI:456216"/>
        <dbReference type="EC" id="2.7.1.40"/>
    </reaction>
</comment>
<dbReference type="InterPro" id="IPR015793">
    <property type="entry name" value="Pyrv_Knase_brl"/>
</dbReference>
<sequence>MLRRTKIIATLGPSTDDPKMLDKIIQAGVDVVRLNFSHETPKIHQRRLEAARKCANAYGRPIGAIVDLQGPKIRIEEFSQGKIILNEGDQFILDATCPSDAGNQQRVGITYKQLPKDVQSGDTLLLDDGHIVLKVKQVVDTQINCKVIVGGKLSNHKGINRQGGGLSADALTYKDRANIATAAAMQVDYLAVSFPRRAADIREARKLLEDAGGKAGIIAKIERAEAVDNHEEIIEESDAIMVARGDLGVEIGDAHLPLVQKQLIKKARDLNTIVITATQMMESMMENPIPTRAEVSDVANAVFDGTDAVMLSGETAAGKYPDKAVIAMNRVCCKAEEAPMVRKSGHRLEHEFKRIDEAIAMASMYAANHLNISAIVALTESGSTPLWMSRINSGIPIFALSRHASTRSKVTLYRGVYPLEFDEFSNIDTLQANQVMINQLLQRGAISEGDLVIITKGDLKGISGETNLMKIVRVGSPK</sequence>
<accession>A0A176RWR1</accession>
<evidence type="ECO:0000256" key="8">
    <source>
        <dbReference type="ARBA" id="ARBA00022777"/>
    </source>
</evidence>
<organism evidence="17 18">
    <name type="scientific">Candidatus Thiomargarita nelsonii</name>
    <dbReference type="NCBI Taxonomy" id="1003181"/>
    <lineage>
        <taxon>Bacteria</taxon>
        <taxon>Pseudomonadati</taxon>
        <taxon>Pseudomonadota</taxon>
        <taxon>Gammaproteobacteria</taxon>
        <taxon>Thiotrichales</taxon>
        <taxon>Thiotrichaceae</taxon>
        <taxon>Thiomargarita</taxon>
    </lineage>
</organism>
<dbReference type="NCBIfam" id="TIGR01064">
    <property type="entry name" value="pyruv_kin"/>
    <property type="match status" value="1"/>
</dbReference>
<dbReference type="InterPro" id="IPR018209">
    <property type="entry name" value="Pyrv_Knase_AS"/>
</dbReference>
<evidence type="ECO:0000256" key="13">
    <source>
        <dbReference type="NCBIfam" id="TIGR01064"/>
    </source>
</evidence>
<gene>
    <name evidence="17" type="ORF">THIOM_004144</name>
</gene>
<dbReference type="InterPro" id="IPR015813">
    <property type="entry name" value="Pyrv/PenolPyrv_kinase-like_dom"/>
</dbReference>
<evidence type="ECO:0000256" key="12">
    <source>
        <dbReference type="ARBA" id="ARBA00023317"/>
    </source>
</evidence>